<keyword evidence="5" id="KW-1185">Reference proteome</keyword>
<organism evidence="4 5">
    <name type="scientific">Sapientia aquatica</name>
    <dbReference type="NCBI Taxonomy" id="1549640"/>
    <lineage>
        <taxon>Bacteria</taxon>
        <taxon>Pseudomonadati</taxon>
        <taxon>Pseudomonadota</taxon>
        <taxon>Betaproteobacteria</taxon>
        <taxon>Burkholderiales</taxon>
        <taxon>Oxalobacteraceae</taxon>
        <taxon>Sapientia</taxon>
    </lineage>
</organism>
<comment type="caution">
    <text evidence="4">The sequence shown here is derived from an EMBL/GenBank/DDBJ whole genome shotgun (WGS) entry which is preliminary data.</text>
</comment>
<evidence type="ECO:0000259" key="3">
    <source>
        <dbReference type="Pfam" id="PF01370"/>
    </source>
</evidence>
<dbReference type="InterPro" id="IPR036291">
    <property type="entry name" value="NAD(P)-bd_dom_sf"/>
</dbReference>
<sequence>MPTTHSSKQTILIVGGGGFIGHALIEKLISQPELHIIAVGRSSSPKFVLPTSVEYCAGDISDTNFIGPLLDRAQIVVDLAYGTTPKTSFDDPVMDVIANLPASVSLQRMASERNISRYVLVSSGGTVYGQPKYLPIDELHPNNPISPYGISKLVTEKYAGFFFQMKGLPVVIARPSNAYGLGQYGSSPQGFIGVAMYAILNNLNIDIFGERGTVRDYVYINDLADALAILIEQGVPGETYNIGSGVGSDNADVLDVLQGAIGTDYQINASKHPLRPFDVSSNILDCNKLYQLTGWRPKISLSDGINDTWQHVLALTNKD</sequence>
<name>A0A4R5W453_9BURK</name>
<protein>
    <submittedName>
        <fullName evidence="4">NAD-dependent epimerase/dehydratase family protein</fullName>
    </submittedName>
</protein>
<dbReference type="Gene3D" id="3.40.50.720">
    <property type="entry name" value="NAD(P)-binding Rossmann-like Domain"/>
    <property type="match status" value="1"/>
</dbReference>
<dbReference type="InterPro" id="IPR001509">
    <property type="entry name" value="Epimerase_deHydtase"/>
</dbReference>
<dbReference type="EMBL" id="SMYL01000002">
    <property type="protein sequence ID" value="TDK67553.1"/>
    <property type="molecule type" value="Genomic_DNA"/>
</dbReference>
<dbReference type="Proteomes" id="UP000294829">
    <property type="component" value="Unassembled WGS sequence"/>
</dbReference>
<dbReference type="Gene3D" id="3.90.25.10">
    <property type="entry name" value="UDP-galactose 4-epimerase, domain 1"/>
    <property type="match status" value="1"/>
</dbReference>
<comment type="similarity">
    <text evidence="2">Belongs to the NAD(P)-dependent epimerase/dehydratase family.</text>
</comment>
<feature type="domain" description="NAD-dependent epimerase/dehydratase" evidence="3">
    <location>
        <begin position="11"/>
        <end position="243"/>
    </location>
</feature>
<dbReference type="Pfam" id="PF01370">
    <property type="entry name" value="Epimerase"/>
    <property type="match status" value="1"/>
</dbReference>
<proteinExistence type="inferred from homology"/>
<reference evidence="4 5" key="1">
    <citation type="submission" date="2019-03" db="EMBL/GenBank/DDBJ databases">
        <title>Sapientia aquatica gen. nov., sp. nov., isolated from a crater lake.</title>
        <authorList>
            <person name="Felfoldi T."/>
            <person name="Szabo A."/>
            <person name="Toth E."/>
            <person name="Schumann P."/>
            <person name="Keki Z."/>
            <person name="Marialigeti K."/>
            <person name="Mathe I."/>
        </authorList>
    </citation>
    <scope>NUCLEOTIDE SEQUENCE [LARGE SCALE GENOMIC DNA]</scope>
    <source>
        <strain evidence="4 5">SA-152</strain>
    </source>
</reference>
<dbReference type="OrthoDB" id="9811425at2"/>
<evidence type="ECO:0000313" key="4">
    <source>
        <dbReference type="EMBL" id="TDK67553.1"/>
    </source>
</evidence>
<evidence type="ECO:0000256" key="1">
    <source>
        <dbReference type="ARBA" id="ARBA00005125"/>
    </source>
</evidence>
<gene>
    <name evidence="4" type="ORF">E2I14_07340</name>
</gene>
<evidence type="ECO:0000256" key="2">
    <source>
        <dbReference type="ARBA" id="ARBA00007637"/>
    </source>
</evidence>
<dbReference type="AlphaFoldDB" id="A0A4R5W453"/>
<accession>A0A4R5W453</accession>
<dbReference type="RefSeq" id="WP_133326916.1">
    <property type="nucleotide sequence ID" value="NZ_SMYL01000002.1"/>
</dbReference>
<evidence type="ECO:0000313" key="5">
    <source>
        <dbReference type="Proteomes" id="UP000294829"/>
    </source>
</evidence>
<comment type="pathway">
    <text evidence="1">Bacterial outer membrane biogenesis; LPS O-antigen biosynthesis.</text>
</comment>
<dbReference type="SUPFAM" id="SSF51735">
    <property type="entry name" value="NAD(P)-binding Rossmann-fold domains"/>
    <property type="match status" value="1"/>
</dbReference>
<dbReference type="PANTHER" id="PTHR43000">
    <property type="entry name" value="DTDP-D-GLUCOSE 4,6-DEHYDRATASE-RELATED"/>
    <property type="match status" value="1"/>
</dbReference>